<dbReference type="InterPro" id="IPR050105">
    <property type="entry name" value="MoCo_biosynth_MoaA/MoaC"/>
</dbReference>
<accession>A0A7C1E393</accession>
<dbReference type="GO" id="GO:0051539">
    <property type="term" value="F:4 iron, 4 sulfur cluster binding"/>
    <property type="evidence" value="ECO:0007669"/>
    <property type="project" value="UniProtKB-KW"/>
</dbReference>
<keyword evidence="7" id="KW-0342">GTP-binding</keyword>
<dbReference type="InterPro" id="IPR040064">
    <property type="entry name" value="MoaA-like"/>
</dbReference>
<dbReference type="SUPFAM" id="SSF102114">
    <property type="entry name" value="Radical SAM enzymes"/>
    <property type="match status" value="1"/>
</dbReference>
<dbReference type="EMBL" id="DSDY01000166">
    <property type="protein sequence ID" value="HDS11060.1"/>
    <property type="molecule type" value="Genomic_DNA"/>
</dbReference>
<dbReference type="GO" id="GO:0061799">
    <property type="term" value="F:cyclic pyranopterin monophosphate synthase activity"/>
    <property type="evidence" value="ECO:0007669"/>
    <property type="project" value="TreeGrafter"/>
</dbReference>
<evidence type="ECO:0000256" key="8">
    <source>
        <dbReference type="ARBA" id="ARBA00023150"/>
    </source>
</evidence>
<dbReference type="Pfam" id="PF04055">
    <property type="entry name" value="Radical_SAM"/>
    <property type="match status" value="1"/>
</dbReference>
<dbReference type="InterPro" id="IPR010505">
    <property type="entry name" value="MoaA_twitch"/>
</dbReference>
<evidence type="ECO:0000256" key="7">
    <source>
        <dbReference type="ARBA" id="ARBA00023134"/>
    </source>
</evidence>
<dbReference type="CDD" id="cd01335">
    <property type="entry name" value="Radical_SAM"/>
    <property type="match status" value="1"/>
</dbReference>
<keyword evidence="6" id="KW-0411">Iron-sulfur</keyword>
<protein>
    <submittedName>
        <fullName evidence="11">GTP 3',8-cyclase MoaA</fullName>
    </submittedName>
</protein>
<dbReference type="Gene3D" id="3.20.20.70">
    <property type="entry name" value="Aldolase class I"/>
    <property type="match status" value="1"/>
</dbReference>
<comment type="caution">
    <text evidence="11">The sequence shown here is derived from an EMBL/GenBank/DDBJ whole genome shotgun (WGS) entry which is preliminary data.</text>
</comment>
<dbReference type="AlphaFoldDB" id="A0A7C1E393"/>
<evidence type="ECO:0000256" key="6">
    <source>
        <dbReference type="ARBA" id="ARBA00023014"/>
    </source>
</evidence>
<evidence type="ECO:0000256" key="4">
    <source>
        <dbReference type="ARBA" id="ARBA00022741"/>
    </source>
</evidence>
<dbReference type="InterPro" id="IPR006638">
    <property type="entry name" value="Elp3/MiaA/NifB-like_rSAM"/>
</dbReference>
<evidence type="ECO:0000313" key="11">
    <source>
        <dbReference type="EMBL" id="HDS11060.1"/>
    </source>
</evidence>
<evidence type="ECO:0000256" key="5">
    <source>
        <dbReference type="ARBA" id="ARBA00023004"/>
    </source>
</evidence>
<evidence type="ECO:0000259" key="10">
    <source>
        <dbReference type="PROSITE" id="PS51918"/>
    </source>
</evidence>
<organism evidence="11">
    <name type="scientific">Fervidicoccus fontis</name>
    <dbReference type="NCBI Taxonomy" id="683846"/>
    <lineage>
        <taxon>Archaea</taxon>
        <taxon>Thermoproteota</taxon>
        <taxon>Thermoprotei</taxon>
        <taxon>Fervidicoccales</taxon>
        <taxon>Fervidicoccaceae</taxon>
        <taxon>Fervidicoccus</taxon>
    </lineage>
</organism>
<dbReference type="SMART" id="SM00729">
    <property type="entry name" value="Elp3"/>
    <property type="match status" value="1"/>
</dbReference>
<gene>
    <name evidence="11" type="primary">moaA</name>
    <name evidence="11" type="ORF">ENO04_05560</name>
</gene>
<dbReference type="Pfam" id="PF06463">
    <property type="entry name" value="Mob_synth_C"/>
    <property type="match status" value="1"/>
</dbReference>
<dbReference type="GO" id="GO:0005525">
    <property type="term" value="F:GTP binding"/>
    <property type="evidence" value="ECO:0007669"/>
    <property type="project" value="UniProtKB-KW"/>
</dbReference>
<dbReference type="PANTHER" id="PTHR22960:SF0">
    <property type="entry name" value="MOLYBDENUM COFACTOR BIOSYNTHESIS PROTEIN 1"/>
    <property type="match status" value="1"/>
</dbReference>
<evidence type="ECO:0000256" key="2">
    <source>
        <dbReference type="ARBA" id="ARBA00022691"/>
    </source>
</evidence>
<dbReference type="PROSITE" id="PS51918">
    <property type="entry name" value="RADICAL_SAM"/>
    <property type="match status" value="1"/>
</dbReference>
<evidence type="ECO:0000256" key="9">
    <source>
        <dbReference type="ARBA" id="ARBA00023239"/>
    </source>
</evidence>
<dbReference type="SFLD" id="SFLDS00029">
    <property type="entry name" value="Radical_SAM"/>
    <property type="match status" value="1"/>
</dbReference>
<name>A0A7C1E393_9CREN</name>
<keyword evidence="8" id="KW-0501">Molybdenum cofactor biosynthesis</keyword>
<evidence type="ECO:0000256" key="1">
    <source>
        <dbReference type="ARBA" id="ARBA00022485"/>
    </source>
</evidence>
<sequence length="354" mass="40760">MDICEVYLFIINNIFRTEFLWCWYTLVYKDRYGRPLEALRLIVTQRCNYTCTFCHREGDLYNGRSELKLKHYEVLARGARGVGVVEYKLTGGEPLLRNDIADIIRILVKYSAKVSLTTNGSLLKQKVAELADSGLHHINVSLHSLREDKFKEITGGDLSSVLEGVETALSFGLKTKINVVILKENLDEIDDIIEYASNKGIDVNLIQLMPVFYYERDPVRRVELYRRLNGDVWLIEEGLRKKASRMELRQPHNRTVYVMPSGIEVTVIKGYSNPFACITCTRMRITHDGLIKTCLYRENPVVDLRECLEKEDEVCVQRKLLEALMLREPGFKLPYQLSFTAQSPGLSRRKGGVR</sequence>
<keyword evidence="2" id="KW-0949">S-adenosyl-L-methionine</keyword>
<dbReference type="PANTHER" id="PTHR22960">
    <property type="entry name" value="MOLYBDOPTERIN COFACTOR SYNTHESIS PROTEIN A"/>
    <property type="match status" value="1"/>
</dbReference>
<dbReference type="NCBIfam" id="NF001199">
    <property type="entry name" value="PRK00164.2-1"/>
    <property type="match status" value="1"/>
</dbReference>
<dbReference type="GO" id="GO:0046872">
    <property type="term" value="F:metal ion binding"/>
    <property type="evidence" value="ECO:0007669"/>
    <property type="project" value="UniProtKB-KW"/>
</dbReference>
<keyword evidence="9" id="KW-0456">Lyase</keyword>
<keyword evidence="3" id="KW-0479">Metal-binding</keyword>
<feature type="domain" description="Radical SAM core" evidence="10">
    <location>
        <begin position="31"/>
        <end position="240"/>
    </location>
</feature>
<keyword evidence="4" id="KW-0547">Nucleotide-binding</keyword>
<dbReference type="InterPro" id="IPR058240">
    <property type="entry name" value="rSAM_sf"/>
</dbReference>
<dbReference type="SFLD" id="SFLDG01067">
    <property type="entry name" value="SPASM/twitch_domain_containing"/>
    <property type="match status" value="1"/>
</dbReference>
<dbReference type="GO" id="GO:0006777">
    <property type="term" value="P:Mo-molybdopterin cofactor biosynthetic process"/>
    <property type="evidence" value="ECO:0007669"/>
    <property type="project" value="UniProtKB-KW"/>
</dbReference>
<dbReference type="InterPro" id="IPR013785">
    <property type="entry name" value="Aldolase_TIM"/>
</dbReference>
<dbReference type="InterPro" id="IPR007197">
    <property type="entry name" value="rSAM"/>
</dbReference>
<reference evidence="11" key="1">
    <citation type="journal article" date="2020" name="mSystems">
        <title>Genome- and Community-Level Interaction Insights into Carbon Utilization and Element Cycling Functions of Hydrothermarchaeota in Hydrothermal Sediment.</title>
        <authorList>
            <person name="Zhou Z."/>
            <person name="Liu Y."/>
            <person name="Xu W."/>
            <person name="Pan J."/>
            <person name="Luo Z.H."/>
            <person name="Li M."/>
        </authorList>
    </citation>
    <scope>NUCLEOTIDE SEQUENCE [LARGE SCALE GENOMIC DNA]</scope>
    <source>
        <strain evidence="11">SpSt-123</strain>
    </source>
</reference>
<evidence type="ECO:0000256" key="3">
    <source>
        <dbReference type="ARBA" id="ARBA00022723"/>
    </source>
</evidence>
<keyword evidence="1" id="KW-0004">4Fe-4S</keyword>
<dbReference type="GO" id="GO:0061798">
    <property type="term" value="F:GTP 3',8'-cyclase activity"/>
    <property type="evidence" value="ECO:0007669"/>
    <property type="project" value="TreeGrafter"/>
</dbReference>
<dbReference type="SFLD" id="SFLDG01383">
    <property type="entry name" value="cyclic_pyranopterin_phosphate"/>
    <property type="match status" value="1"/>
</dbReference>
<dbReference type="SFLD" id="SFLDG01386">
    <property type="entry name" value="main_SPASM_domain-containing"/>
    <property type="match status" value="1"/>
</dbReference>
<keyword evidence="5" id="KW-0408">Iron</keyword>
<proteinExistence type="predicted"/>